<keyword evidence="2" id="KW-1185">Reference proteome</keyword>
<evidence type="ECO:0000313" key="1">
    <source>
        <dbReference type="EMBL" id="KAK9929606.1"/>
    </source>
</evidence>
<dbReference type="Proteomes" id="UP001457282">
    <property type="component" value="Unassembled WGS sequence"/>
</dbReference>
<accession>A0AAW1X0S1</accession>
<evidence type="ECO:0000313" key="2">
    <source>
        <dbReference type="Proteomes" id="UP001457282"/>
    </source>
</evidence>
<comment type="caution">
    <text evidence="1">The sequence shown here is derived from an EMBL/GenBank/DDBJ whole genome shotgun (WGS) entry which is preliminary data.</text>
</comment>
<reference evidence="1 2" key="1">
    <citation type="journal article" date="2023" name="G3 (Bethesda)">
        <title>A chromosome-length genome assembly and annotation of blackberry (Rubus argutus, cv. 'Hillquist').</title>
        <authorList>
            <person name="Bruna T."/>
            <person name="Aryal R."/>
            <person name="Dudchenko O."/>
            <person name="Sargent D.J."/>
            <person name="Mead D."/>
            <person name="Buti M."/>
            <person name="Cavallini A."/>
            <person name="Hytonen T."/>
            <person name="Andres J."/>
            <person name="Pham M."/>
            <person name="Weisz D."/>
            <person name="Mascagni F."/>
            <person name="Usai G."/>
            <person name="Natali L."/>
            <person name="Bassil N."/>
            <person name="Fernandez G.E."/>
            <person name="Lomsadze A."/>
            <person name="Armour M."/>
            <person name="Olukolu B."/>
            <person name="Poorten T."/>
            <person name="Britton C."/>
            <person name="Davik J."/>
            <person name="Ashrafi H."/>
            <person name="Aiden E.L."/>
            <person name="Borodovsky M."/>
            <person name="Worthington M."/>
        </authorList>
    </citation>
    <scope>NUCLEOTIDE SEQUENCE [LARGE SCALE GENOMIC DNA]</scope>
    <source>
        <strain evidence="1">PI 553951</strain>
    </source>
</reference>
<name>A0AAW1X0S1_RUBAR</name>
<sequence>MLAIALEFNDTLPHFSNLRSHLLNHKAKHCSTPAPLAMLVSQIQSHHTKPSYQSYANNRHCWNDNIGFHSITRNYAPGILDGVPSSSQCQLRYHKVLKNRRIRCMILINKS</sequence>
<dbReference type="AlphaFoldDB" id="A0AAW1X0S1"/>
<gene>
    <name evidence="1" type="ORF">M0R45_026700</name>
</gene>
<organism evidence="1 2">
    <name type="scientific">Rubus argutus</name>
    <name type="common">Southern blackberry</name>
    <dbReference type="NCBI Taxonomy" id="59490"/>
    <lineage>
        <taxon>Eukaryota</taxon>
        <taxon>Viridiplantae</taxon>
        <taxon>Streptophyta</taxon>
        <taxon>Embryophyta</taxon>
        <taxon>Tracheophyta</taxon>
        <taxon>Spermatophyta</taxon>
        <taxon>Magnoliopsida</taxon>
        <taxon>eudicotyledons</taxon>
        <taxon>Gunneridae</taxon>
        <taxon>Pentapetalae</taxon>
        <taxon>rosids</taxon>
        <taxon>fabids</taxon>
        <taxon>Rosales</taxon>
        <taxon>Rosaceae</taxon>
        <taxon>Rosoideae</taxon>
        <taxon>Rosoideae incertae sedis</taxon>
        <taxon>Rubus</taxon>
    </lineage>
</organism>
<dbReference type="EMBL" id="JBEDUW010000005">
    <property type="protein sequence ID" value="KAK9929606.1"/>
    <property type="molecule type" value="Genomic_DNA"/>
</dbReference>
<protein>
    <submittedName>
        <fullName evidence="1">Uncharacterized protein</fullName>
    </submittedName>
</protein>
<proteinExistence type="predicted"/>